<evidence type="ECO:0000256" key="1">
    <source>
        <dbReference type="SAM" id="MobiDB-lite"/>
    </source>
</evidence>
<dbReference type="RefSeq" id="WP_386159024.1">
    <property type="nucleotide sequence ID" value="NZ_JBHMBS010000010.1"/>
</dbReference>
<gene>
    <name evidence="2" type="ORF">ACFFRH_21550</name>
</gene>
<proteinExistence type="predicted"/>
<reference evidence="2 3" key="1">
    <citation type="submission" date="2024-09" db="EMBL/GenBank/DDBJ databases">
        <authorList>
            <person name="Sun Q."/>
            <person name="Mori K."/>
        </authorList>
    </citation>
    <scope>NUCLEOTIDE SEQUENCE [LARGE SCALE GENOMIC DNA]</scope>
    <source>
        <strain evidence="2 3">JCM 3028</strain>
    </source>
</reference>
<keyword evidence="3" id="KW-1185">Reference proteome</keyword>
<evidence type="ECO:0008006" key="4">
    <source>
        <dbReference type="Google" id="ProtNLM"/>
    </source>
</evidence>
<organism evidence="2 3">
    <name type="scientific">Streptosporangium vulgare</name>
    <dbReference type="NCBI Taxonomy" id="46190"/>
    <lineage>
        <taxon>Bacteria</taxon>
        <taxon>Bacillati</taxon>
        <taxon>Actinomycetota</taxon>
        <taxon>Actinomycetes</taxon>
        <taxon>Streptosporangiales</taxon>
        <taxon>Streptosporangiaceae</taxon>
        <taxon>Streptosporangium</taxon>
    </lineage>
</organism>
<evidence type="ECO:0000313" key="2">
    <source>
        <dbReference type="EMBL" id="MFB9678074.1"/>
    </source>
</evidence>
<name>A0ABV5TG20_9ACTN</name>
<comment type="caution">
    <text evidence="2">The sequence shown here is derived from an EMBL/GenBank/DDBJ whole genome shotgun (WGS) entry which is preliminary data.</text>
</comment>
<accession>A0ABV5TG20</accession>
<dbReference type="EMBL" id="JBHMBS010000010">
    <property type="protein sequence ID" value="MFB9678074.1"/>
    <property type="molecule type" value="Genomic_DNA"/>
</dbReference>
<evidence type="ECO:0000313" key="3">
    <source>
        <dbReference type="Proteomes" id="UP001589610"/>
    </source>
</evidence>
<feature type="region of interest" description="Disordered" evidence="1">
    <location>
        <begin position="64"/>
        <end position="83"/>
    </location>
</feature>
<sequence length="83" mass="8478">MAGAFLGGPSTPGDNVGARRGAEAGWLVMYGVGGRRFYAIALGGEPLVVQAGTAEELCTLMRETEEAEAATPSGVRPMPDSHG</sequence>
<protein>
    <recommendedName>
        <fullName evidence="4">Roadblock/LAMTOR2 domain-containing protein</fullName>
    </recommendedName>
</protein>
<dbReference type="Proteomes" id="UP001589610">
    <property type="component" value="Unassembled WGS sequence"/>
</dbReference>